<feature type="domain" description="Glucose/Sorbosone dehydrogenase" evidence="3">
    <location>
        <begin position="33"/>
        <end position="324"/>
    </location>
</feature>
<protein>
    <submittedName>
        <fullName evidence="5">Por secretion system C-terminal sorting domain-containing protein</fullName>
    </submittedName>
</protein>
<dbReference type="NCBIfam" id="TIGR04183">
    <property type="entry name" value="Por_Secre_tail"/>
    <property type="match status" value="1"/>
</dbReference>
<feature type="signal peptide" evidence="2">
    <location>
        <begin position="1"/>
        <end position="18"/>
    </location>
</feature>
<evidence type="ECO:0000313" key="5">
    <source>
        <dbReference type="EMBL" id="SHK41218.1"/>
    </source>
</evidence>
<dbReference type="PANTHER" id="PTHR19328">
    <property type="entry name" value="HEDGEHOG-INTERACTING PROTEIN"/>
    <property type="match status" value="1"/>
</dbReference>
<dbReference type="SUPFAM" id="SSF50952">
    <property type="entry name" value="Soluble quinoprotein glucose dehydrogenase"/>
    <property type="match status" value="1"/>
</dbReference>
<dbReference type="Pfam" id="PF18962">
    <property type="entry name" value="Por_Secre_tail"/>
    <property type="match status" value="1"/>
</dbReference>
<dbReference type="Gene3D" id="2.120.10.30">
    <property type="entry name" value="TolB, C-terminal domain"/>
    <property type="match status" value="1"/>
</dbReference>
<dbReference type="InterPro" id="IPR011041">
    <property type="entry name" value="Quinoprot_gluc/sorb_DH_b-prop"/>
</dbReference>
<keyword evidence="1 2" id="KW-0732">Signal</keyword>
<dbReference type="InterPro" id="IPR026444">
    <property type="entry name" value="Secre_tail"/>
</dbReference>
<evidence type="ECO:0000259" key="3">
    <source>
        <dbReference type="Pfam" id="PF07995"/>
    </source>
</evidence>
<dbReference type="AlphaFoldDB" id="A0A1M6S9M0"/>
<dbReference type="PROSITE" id="PS51257">
    <property type="entry name" value="PROKAR_LIPOPROTEIN"/>
    <property type="match status" value="1"/>
</dbReference>
<accession>A0A1M6S9M0</accession>
<evidence type="ECO:0000313" key="6">
    <source>
        <dbReference type="Proteomes" id="UP000184498"/>
    </source>
</evidence>
<evidence type="ECO:0000259" key="4">
    <source>
        <dbReference type="Pfam" id="PF18962"/>
    </source>
</evidence>
<dbReference type="RefSeq" id="WP_072998030.1">
    <property type="nucleotide sequence ID" value="NZ_FRAM01000002.1"/>
</dbReference>
<dbReference type="STRING" id="216903.SAMN05444371_2323"/>
<dbReference type="PANTHER" id="PTHR19328:SF75">
    <property type="entry name" value="ALDOSE SUGAR DEHYDROGENASE YLII"/>
    <property type="match status" value="1"/>
</dbReference>
<dbReference type="EMBL" id="FRAM01000002">
    <property type="protein sequence ID" value="SHK41218.1"/>
    <property type="molecule type" value="Genomic_DNA"/>
</dbReference>
<feature type="chain" id="PRO_5012612952" evidence="2">
    <location>
        <begin position="19"/>
        <end position="454"/>
    </location>
</feature>
<organism evidence="5 6">
    <name type="scientific">Epilithonimonas mollis</name>
    <dbReference type="NCBI Taxonomy" id="216903"/>
    <lineage>
        <taxon>Bacteria</taxon>
        <taxon>Pseudomonadati</taxon>
        <taxon>Bacteroidota</taxon>
        <taxon>Flavobacteriia</taxon>
        <taxon>Flavobacteriales</taxon>
        <taxon>Weeksellaceae</taxon>
        <taxon>Chryseobacterium group</taxon>
        <taxon>Epilithonimonas</taxon>
    </lineage>
</organism>
<sequence length="454" mass="49818">MKKILLWFGLFVAACLSAQTIVLESFVTGVSNPVEIVASPTSDNRLFVVQQSGTIKIINENGTVAADNFLNISNLITFGGERGLLGLAFHPQFATNRYFFVYYNNLQGAIRVSRFNANSSNPNIADPSSEKILLTIPKPFTNHNGGSIHFGPDGYLWISTGDGGSGGDPNNNSQNKNSLLGKMLRIDINSDNAYNIPSDNPFVGVDGADEIWAYGLRNAWKFSFDKTTNNVWIADVGQEILEEINRIPATSAGINYGWRCYEGNNTYNTAGCANSSTMTFPIAQYDHSGDKCSITGGYVYRGNLYPDLTGKYVFADYCSQQIGVLGSNNMITWTPQFSGSNFISFGEDNQKQLYAAAANGRIYKVKTTNLSVSDISKNQILISPIPAKDFIYTNNLNENNVSAEIVDLAGRTVFESKVAEQDKSINVSTLSPGNYILILKKNDIRFISQKIIKE</sequence>
<feature type="domain" description="Secretion system C-terminal sorting" evidence="4">
    <location>
        <begin position="383"/>
        <end position="452"/>
    </location>
</feature>
<dbReference type="OrthoDB" id="9770043at2"/>
<dbReference type="Pfam" id="PF07995">
    <property type="entry name" value="GSDH"/>
    <property type="match status" value="1"/>
</dbReference>
<name>A0A1M6S9M0_9FLAO</name>
<dbReference type="Proteomes" id="UP000184498">
    <property type="component" value="Unassembled WGS sequence"/>
</dbReference>
<dbReference type="InterPro" id="IPR012938">
    <property type="entry name" value="Glc/Sorbosone_DH"/>
</dbReference>
<proteinExistence type="predicted"/>
<gene>
    <name evidence="5" type="ORF">SAMN05444371_2323</name>
</gene>
<keyword evidence="6" id="KW-1185">Reference proteome</keyword>
<reference evidence="6" key="1">
    <citation type="submission" date="2016-11" db="EMBL/GenBank/DDBJ databases">
        <authorList>
            <person name="Varghese N."/>
            <person name="Submissions S."/>
        </authorList>
    </citation>
    <scope>NUCLEOTIDE SEQUENCE [LARGE SCALE GENOMIC DNA]</scope>
    <source>
        <strain evidence="6">DSM 18016</strain>
    </source>
</reference>
<evidence type="ECO:0000256" key="1">
    <source>
        <dbReference type="ARBA" id="ARBA00022729"/>
    </source>
</evidence>
<evidence type="ECO:0000256" key="2">
    <source>
        <dbReference type="SAM" id="SignalP"/>
    </source>
</evidence>
<dbReference type="InterPro" id="IPR011042">
    <property type="entry name" value="6-blade_b-propeller_TolB-like"/>
</dbReference>